<sequence>MLSITFNILIFCMSMFTNTLVLSMYKQFKVAGKMEPGILVIFLQCITDMLFSTTSLIFHNEVLFQNNYVSICFVYLNHLNFSQLVYAAIFFVFVTTLNFNFFMVTLTVWARYATITKKQKITVKRLLLIFFVNVLICYFLSGFVLIYGLDFTADPYIIAKYFQVNNISDKFIKSTSTAISLKTNEWTFLIGMIPICVYININMTSIFQYLLKYRSFMKSQFQFMSSKTRTLGNDFFRILVLQLCAPLCLHFAPLLLYVVIIFSKLNFVSFGSIAFQLSSTVPVFNPIFFLIFLTKSRCIMKCRIQKIANFISCGKIVVEHLNSVTSMVPKSVMASSINPKASTSINKNVV</sequence>
<name>A0AC35U3A3_9BILA</name>
<protein>
    <submittedName>
        <fullName evidence="2">G_PROTEIN_RECEP_F1_2 domain-containing protein</fullName>
    </submittedName>
</protein>
<accession>A0AC35U3A3</accession>
<evidence type="ECO:0000313" key="2">
    <source>
        <dbReference type="WBParaSite" id="RSKR_0000710675.1"/>
    </source>
</evidence>
<organism evidence="1 2">
    <name type="scientific">Rhabditophanes sp. KR3021</name>
    <dbReference type="NCBI Taxonomy" id="114890"/>
    <lineage>
        <taxon>Eukaryota</taxon>
        <taxon>Metazoa</taxon>
        <taxon>Ecdysozoa</taxon>
        <taxon>Nematoda</taxon>
        <taxon>Chromadorea</taxon>
        <taxon>Rhabditida</taxon>
        <taxon>Tylenchina</taxon>
        <taxon>Panagrolaimomorpha</taxon>
        <taxon>Strongyloidoidea</taxon>
        <taxon>Alloionematidae</taxon>
        <taxon>Rhabditophanes</taxon>
    </lineage>
</organism>
<evidence type="ECO:0000313" key="1">
    <source>
        <dbReference type="Proteomes" id="UP000095286"/>
    </source>
</evidence>
<reference evidence="2" key="1">
    <citation type="submission" date="2016-11" db="UniProtKB">
        <authorList>
            <consortium name="WormBaseParasite"/>
        </authorList>
    </citation>
    <scope>IDENTIFICATION</scope>
    <source>
        <strain evidence="2">KR3021</strain>
    </source>
</reference>
<proteinExistence type="predicted"/>
<dbReference type="Proteomes" id="UP000095286">
    <property type="component" value="Unplaced"/>
</dbReference>
<dbReference type="WBParaSite" id="RSKR_0000710675.1">
    <property type="protein sequence ID" value="RSKR_0000710675.1"/>
    <property type="gene ID" value="RSKR_0000710675"/>
</dbReference>